<evidence type="ECO:0000313" key="1">
    <source>
        <dbReference type="EMBL" id="MBD7944163.1"/>
    </source>
</evidence>
<gene>
    <name evidence="1" type="ORF">H9650_08530</name>
</gene>
<evidence type="ECO:0000313" key="2">
    <source>
        <dbReference type="Proteomes" id="UP000640786"/>
    </source>
</evidence>
<proteinExistence type="predicted"/>
<organism evidence="1 2">
    <name type="scientific">Psychrobacillus faecigallinarum</name>
    <dbReference type="NCBI Taxonomy" id="2762235"/>
    <lineage>
        <taxon>Bacteria</taxon>
        <taxon>Bacillati</taxon>
        <taxon>Bacillota</taxon>
        <taxon>Bacilli</taxon>
        <taxon>Bacillales</taxon>
        <taxon>Bacillaceae</taxon>
        <taxon>Psychrobacillus</taxon>
    </lineage>
</organism>
<sequence>MSDDLKVAYGNYLIPKEILQLIQLERNLTKENLSLDMIGFRPVTEPSPYSITPPDLIPFAESGGGGIHFGFLTDFHKTTDLMKASIVCISPTNDPPIRYLADNFQRFISLVFSVPHAEMLEQLSTISNKEQEKAILDEYIADLPFSWKIKQEKVFSALKNIYPLGEKVDVITTITSAKRKREDKVVITTFDGLGVIGKNSGERYEFLESRNSDAKELLRMRQFLQEATLEEKQAFIRDIQYWYIVDPDYNYEIWSLVQEVIHTFNE</sequence>
<dbReference type="EMBL" id="JACSQO010000003">
    <property type="protein sequence ID" value="MBD7944163.1"/>
    <property type="molecule type" value="Genomic_DNA"/>
</dbReference>
<name>A0ABR8R8P1_9BACI</name>
<keyword evidence="2" id="KW-1185">Reference proteome</keyword>
<comment type="caution">
    <text evidence="1">The sequence shown here is derived from an EMBL/GenBank/DDBJ whole genome shotgun (WGS) entry which is preliminary data.</text>
</comment>
<reference evidence="1 2" key="1">
    <citation type="submission" date="2020-08" db="EMBL/GenBank/DDBJ databases">
        <title>A Genomic Blueprint of the Chicken Gut Microbiome.</title>
        <authorList>
            <person name="Gilroy R."/>
            <person name="Ravi A."/>
            <person name="Getino M."/>
            <person name="Pursley I."/>
            <person name="Horton D.L."/>
            <person name="Alikhan N.-F."/>
            <person name="Baker D."/>
            <person name="Gharbi K."/>
            <person name="Hall N."/>
            <person name="Watson M."/>
            <person name="Adriaenssens E.M."/>
            <person name="Foster-Nyarko E."/>
            <person name="Jarju S."/>
            <person name="Secka A."/>
            <person name="Antonio M."/>
            <person name="Oren A."/>
            <person name="Chaudhuri R."/>
            <person name="La Ragione R.M."/>
            <person name="Hildebrand F."/>
            <person name="Pallen M.J."/>
        </authorList>
    </citation>
    <scope>NUCLEOTIDE SEQUENCE [LARGE SCALE GENOMIC DNA]</scope>
    <source>
        <strain evidence="1 2">Sa2BUA9</strain>
    </source>
</reference>
<protein>
    <submittedName>
        <fullName evidence="1">Uncharacterized protein</fullName>
    </submittedName>
</protein>
<dbReference type="RefSeq" id="WP_144538534.1">
    <property type="nucleotide sequence ID" value="NZ_JACSQO010000003.1"/>
</dbReference>
<dbReference type="Proteomes" id="UP000640786">
    <property type="component" value="Unassembled WGS sequence"/>
</dbReference>
<accession>A0ABR8R8P1</accession>